<feature type="domain" description="NADH:quinone oxidoreductase/Mrp antiporter transmembrane" evidence="8">
    <location>
        <begin position="125"/>
        <end position="423"/>
    </location>
</feature>
<dbReference type="Pfam" id="PF00361">
    <property type="entry name" value="Proton_antipo_M"/>
    <property type="match status" value="1"/>
</dbReference>
<feature type="transmembrane region" description="Helical" evidence="7">
    <location>
        <begin position="301"/>
        <end position="323"/>
    </location>
</feature>
<feature type="transmembrane region" description="Helical" evidence="7">
    <location>
        <begin position="204"/>
        <end position="220"/>
    </location>
</feature>
<evidence type="ECO:0000256" key="4">
    <source>
        <dbReference type="ARBA" id="ARBA00022989"/>
    </source>
</evidence>
<dbReference type="PANTHER" id="PTHR43507:SF1">
    <property type="entry name" value="NADH-UBIQUINONE OXIDOREDUCTASE CHAIN 4"/>
    <property type="match status" value="1"/>
</dbReference>
<dbReference type="PRINTS" id="PR01437">
    <property type="entry name" value="NUOXDRDTASE4"/>
</dbReference>
<feature type="transmembrane region" description="Helical" evidence="7">
    <location>
        <begin position="155"/>
        <end position="183"/>
    </location>
</feature>
<comment type="similarity">
    <text evidence="2">Belongs to the complex I subunit 4 family.</text>
</comment>
<evidence type="ECO:0000256" key="6">
    <source>
        <dbReference type="RuleBase" id="RU000320"/>
    </source>
</evidence>
<feature type="transmembrane region" description="Helical" evidence="7">
    <location>
        <begin position="414"/>
        <end position="439"/>
    </location>
</feature>
<dbReference type="GO" id="GO:0008137">
    <property type="term" value="F:NADH dehydrogenase (ubiquinone) activity"/>
    <property type="evidence" value="ECO:0007669"/>
    <property type="project" value="InterPro"/>
</dbReference>
<protein>
    <submittedName>
        <fullName evidence="9">NADH-quinone oxidoreductase subunit M</fullName>
        <ecNumber evidence="9">1.6.5.-</ecNumber>
    </submittedName>
</protein>
<dbReference type="PANTHER" id="PTHR43507">
    <property type="entry name" value="NADH-UBIQUINONE OXIDOREDUCTASE CHAIN 4"/>
    <property type="match status" value="1"/>
</dbReference>
<accession>A0A4R4T1U8</accession>
<gene>
    <name evidence="9" type="ORF">E1283_24310</name>
</gene>
<dbReference type="GO" id="GO:0015990">
    <property type="term" value="P:electron transport coupled proton transport"/>
    <property type="evidence" value="ECO:0007669"/>
    <property type="project" value="TreeGrafter"/>
</dbReference>
<dbReference type="GO" id="GO:0042773">
    <property type="term" value="P:ATP synthesis coupled electron transport"/>
    <property type="evidence" value="ECO:0007669"/>
    <property type="project" value="InterPro"/>
</dbReference>
<dbReference type="InterPro" id="IPR001750">
    <property type="entry name" value="ND/Mrp_TM"/>
</dbReference>
<keyword evidence="4 7" id="KW-1133">Transmembrane helix</keyword>
<dbReference type="EMBL" id="SMKI01000297">
    <property type="protein sequence ID" value="TDC70778.1"/>
    <property type="molecule type" value="Genomic_DNA"/>
</dbReference>
<feature type="transmembrane region" description="Helical" evidence="7">
    <location>
        <begin position="240"/>
        <end position="261"/>
    </location>
</feature>
<keyword evidence="3 6" id="KW-0812">Transmembrane</keyword>
<feature type="transmembrane region" description="Helical" evidence="7">
    <location>
        <begin position="335"/>
        <end position="357"/>
    </location>
</feature>
<comment type="caution">
    <text evidence="9">The sequence shown here is derived from an EMBL/GenBank/DDBJ whole genome shotgun (WGS) entry which is preliminary data.</text>
</comment>
<dbReference type="AlphaFoldDB" id="A0A4R4T1U8"/>
<dbReference type="GO" id="GO:0003954">
    <property type="term" value="F:NADH dehydrogenase activity"/>
    <property type="evidence" value="ECO:0007669"/>
    <property type="project" value="TreeGrafter"/>
</dbReference>
<keyword evidence="10" id="KW-1185">Reference proteome</keyword>
<proteinExistence type="inferred from homology"/>
<dbReference type="EC" id="1.6.5.-" evidence="9"/>
<dbReference type="Proteomes" id="UP000295345">
    <property type="component" value="Unassembled WGS sequence"/>
</dbReference>
<sequence>MLTVLVFLPLAVAVVLLALPASVPPRVAWWAWTAAATAETVLVILVWAGHRPGGGPQYEAEARWIPGAGVGYHVGVDGLSLPLLAVTCVLFLACAVYSRRETRRVREFAALFLFLQTTCLGVFAALDLILFFVFLDLSIVGMYVLVAGWGHRPGAARAALTFFLYTFLGSLALLLGFIGLYLAAEPHTFDMTALTDRPPLEGRGGYAALVLLAIGVGLAIKTPTVPFHSWLPPAHTQAPAAGSAILAGVLLKMGAYGFLRIAMPMLPEAWRRFALVFVVVGVVSVLYGALVALAQSDLKRLIAYTSVTHMGYVLLAVGAAGTAGERAGRLAVSGAVTQLVSHALITGALFLLAGTLYARGRDYALADWSGLAGPAPVFAALTGVAVFASLGLPGFSGFVAEFQIFAGSLPARPVATGLALLGVLLTAGLLLRALHRILVGPLRMPAGVGAFPDVRPHEAAAIVPLLALALLLGVAPRLFLDVVEPAAREVVGLVAR</sequence>
<feature type="transmembrane region" description="Helical" evidence="7">
    <location>
        <begin position="79"/>
        <end position="98"/>
    </location>
</feature>
<evidence type="ECO:0000313" key="10">
    <source>
        <dbReference type="Proteomes" id="UP000295345"/>
    </source>
</evidence>
<dbReference type="InterPro" id="IPR010227">
    <property type="entry name" value="NADH_Q_OxRdtase_chainM/4"/>
</dbReference>
<evidence type="ECO:0000259" key="8">
    <source>
        <dbReference type="Pfam" id="PF00361"/>
    </source>
</evidence>
<evidence type="ECO:0000256" key="5">
    <source>
        <dbReference type="ARBA" id="ARBA00023136"/>
    </source>
</evidence>
<comment type="subcellular location">
    <subcellularLocation>
        <location evidence="1">Endomembrane system</location>
        <topology evidence="1">Multi-pass membrane protein</topology>
    </subcellularLocation>
    <subcellularLocation>
        <location evidence="6">Membrane</location>
        <topology evidence="6">Multi-pass membrane protein</topology>
    </subcellularLocation>
</comment>
<dbReference type="GO" id="GO:0048039">
    <property type="term" value="F:ubiquinone binding"/>
    <property type="evidence" value="ECO:0007669"/>
    <property type="project" value="TreeGrafter"/>
</dbReference>
<feature type="transmembrane region" description="Helical" evidence="7">
    <location>
        <begin position="377"/>
        <end position="402"/>
    </location>
</feature>
<feature type="transmembrane region" description="Helical" evidence="7">
    <location>
        <begin position="459"/>
        <end position="480"/>
    </location>
</feature>
<feature type="transmembrane region" description="Helical" evidence="7">
    <location>
        <begin position="110"/>
        <end position="135"/>
    </location>
</feature>
<reference evidence="9 10" key="1">
    <citation type="submission" date="2019-03" db="EMBL/GenBank/DDBJ databases">
        <title>Draft genome sequences of novel Actinobacteria.</title>
        <authorList>
            <person name="Sahin N."/>
            <person name="Ay H."/>
            <person name="Saygin H."/>
        </authorList>
    </citation>
    <scope>NUCLEOTIDE SEQUENCE [LARGE SCALE GENOMIC DNA]</scope>
    <source>
        <strain evidence="9 10">DSM 41900</strain>
    </source>
</reference>
<keyword evidence="5 7" id="KW-0472">Membrane</keyword>
<dbReference type="InterPro" id="IPR003918">
    <property type="entry name" value="NADH_UbQ_OxRdtase"/>
</dbReference>
<dbReference type="OrthoDB" id="9768329at2"/>
<evidence type="ECO:0000256" key="2">
    <source>
        <dbReference type="ARBA" id="ARBA00009025"/>
    </source>
</evidence>
<dbReference type="GO" id="GO:0016020">
    <property type="term" value="C:membrane"/>
    <property type="evidence" value="ECO:0007669"/>
    <property type="project" value="UniProtKB-SubCell"/>
</dbReference>
<feature type="transmembrane region" description="Helical" evidence="7">
    <location>
        <begin position="273"/>
        <end position="295"/>
    </location>
</feature>
<evidence type="ECO:0000313" key="9">
    <source>
        <dbReference type="EMBL" id="TDC70778.1"/>
    </source>
</evidence>
<dbReference type="RefSeq" id="WP_132820271.1">
    <property type="nucleotide sequence ID" value="NZ_SMKI01000297.1"/>
</dbReference>
<evidence type="ECO:0000256" key="3">
    <source>
        <dbReference type="ARBA" id="ARBA00022692"/>
    </source>
</evidence>
<organism evidence="9 10">
    <name type="scientific">Streptomyces hainanensis</name>
    <dbReference type="NCBI Taxonomy" id="402648"/>
    <lineage>
        <taxon>Bacteria</taxon>
        <taxon>Bacillati</taxon>
        <taxon>Actinomycetota</taxon>
        <taxon>Actinomycetes</taxon>
        <taxon>Kitasatosporales</taxon>
        <taxon>Streptomycetaceae</taxon>
        <taxon>Streptomyces</taxon>
    </lineage>
</organism>
<keyword evidence="9" id="KW-0560">Oxidoreductase</keyword>
<evidence type="ECO:0000256" key="7">
    <source>
        <dbReference type="SAM" id="Phobius"/>
    </source>
</evidence>
<evidence type="ECO:0000256" key="1">
    <source>
        <dbReference type="ARBA" id="ARBA00004127"/>
    </source>
</evidence>
<dbReference type="NCBIfam" id="TIGR01972">
    <property type="entry name" value="NDH_I_M"/>
    <property type="match status" value="1"/>
</dbReference>
<dbReference type="GO" id="GO:0012505">
    <property type="term" value="C:endomembrane system"/>
    <property type="evidence" value="ECO:0007669"/>
    <property type="project" value="UniProtKB-SubCell"/>
</dbReference>
<name>A0A4R4T1U8_9ACTN</name>